<accession>A0A174VSY4</accession>
<name>A0A174VSY4_9FIRM</name>
<protein>
    <submittedName>
        <fullName evidence="1">Uncharacterized protein</fullName>
    </submittedName>
</protein>
<evidence type="ECO:0000313" key="1">
    <source>
        <dbReference type="EMBL" id="CUQ37994.1"/>
    </source>
</evidence>
<evidence type="ECO:0000313" key="2">
    <source>
        <dbReference type="Proteomes" id="UP000095762"/>
    </source>
</evidence>
<gene>
    <name evidence="1" type="ORF">ERS852569_03500</name>
</gene>
<dbReference type="AlphaFoldDB" id="A0A174VSY4"/>
<dbReference type="EMBL" id="CZBP01000039">
    <property type="protein sequence ID" value="CUQ37994.1"/>
    <property type="molecule type" value="Genomic_DNA"/>
</dbReference>
<dbReference type="RefSeq" id="WP_155513485.1">
    <property type="nucleotide sequence ID" value="NZ_CZBP01000039.1"/>
</dbReference>
<sequence>MTEYNDYAECCGTCRYHKKDASDDWICTCPYSEYMSVWTEYDDSCDSWEGR</sequence>
<dbReference type="Proteomes" id="UP000095762">
    <property type="component" value="Unassembled WGS sequence"/>
</dbReference>
<organism evidence="1 2">
    <name type="scientific">Blautia obeum</name>
    <dbReference type="NCBI Taxonomy" id="40520"/>
    <lineage>
        <taxon>Bacteria</taxon>
        <taxon>Bacillati</taxon>
        <taxon>Bacillota</taxon>
        <taxon>Clostridia</taxon>
        <taxon>Lachnospirales</taxon>
        <taxon>Lachnospiraceae</taxon>
        <taxon>Blautia</taxon>
    </lineage>
</organism>
<reference evidence="1 2" key="1">
    <citation type="submission" date="2015-09" db="EMBL/GenBank/DDBJ databases">
        <authorList>
            <consortium name="Pathogen Informatics"/>
        </authorList>
    </citation>
    <scope>NUCLEOTIDE SEQUENCE [LARGE SCALE GENOMIC DNA]</scope>
    <source>
        <strain evidence="1 2">2789STDY5834957</strain>
    </source>
</reference>
<proteinExistence type="predicted"/>